<feature type="transmembrane region" description="Helical" evidence="8">
    <location>
        <begin position="12"/>
        <end position="32"/>
    </location>
</feature>
<evidence type="ECO:0000313" key="11">
    <source>
        <dbReference type="Proteomes" id="UP000649259"/>
    </source>
</evidence>
<feature type="transmembrane region" description="Helical" evidence="8">
    <location>
        <begin position="181"/>
        <end position="203"/>
    </location>
</feature>
<feature type="transmembrane region" description="Helical" evidence="8">
    <location>
        <begin position="157"/>
        <end position="175"/>
    </location>
</feature>
<feature type="region of interest" description="Disordered" evidence="7">
    <location>
        <begin position="214"/>
        <end position="251"/>
    </location>
</feature>
<protein>
    <submittedName>
        <fullName evidence="10">UPF0126 membrane protein</fullName>
    </submittedName>
</protein>
<dbReference type="InterPro" id="IPR005115">
    <property type="entry name" value="Gly_transporter"/>
</dbReference>
<evidence type="ECO:0000256" key="7">
    <source>
        <dbReference type="SAM" id="MobiDB-lite"/>
    </source>
</evidence>
<evidence type="ECO:0000256" key="1">
    <source>
        <dbReference type="ARBA" id="ARBA00004651"/>
    </source>
</evidence>
<dbReference type="PANTHER" id="PTHR30506">
    <property type="entry name" value="INNER MEMBRANE PROTEIN"/>
    <property type="match status" value="1"/>
</dbReference>
<evidence type="ECO:0000313" key="10">
    <source>
        <dbReference type="EMBL" id="GHI60899.1"/>
    </source>
</evidence>
<gene>
    <name evidence="10" type="ORF">Saso_25490</name>
</gene>
<evidence type="ECO:0000256" key="2">
    <source>
        <dbReference type="ARBA" id="ARBA00008193"/>
    </source>
</evidence>
<dbReference type="Proteomes" id="UP000649259">
    <property type="component" value="Unassembled WGS sequence"/>
</dbReference>
<keyword evidence="4 8" id="KW-0812">Transmembrane</keyword>
<feature type="transmembrane region" description="Helical" evidence="8">
    <location>
        <begin position="39"/>
        <end position="56"/>
    </location>
</feature>
<feature type="transmembrane region" description="Helical" evidence="8">
    <location>
        <begin position="68"/>
        <end position="88"/>
    </location>
</feature>
<evidence type="ECO:0000256" key="5">
    <source>
        <dbReference type="ARBA" id="ARBA00022989"/>
    </source>
</evidence>
<organism evidence="10 11">
    <name type="scientific">Streptomyces asoensis</name>
    <dbReference type="NCBI Taxonomy" id="249586"/>
    <lineage>
        <taxon>Bacteria</taxon>
        <taxon>Bacillati</taxon>
        <taxon>Actinomycetota</taxon>
        <taxon>Actinomycetes</taxon>
        <taxon>Kitasatosporales</taxon>
        <taxon>Streptomycetaceae</taxon>
        <taxon>Streptomyces</taxon>
    </lineage>
</organism>
<keyword evidence="11" id="KW-1185">Reference proteome</keyword>
<feature type="transmembrane region" description="Helical" evidence="8">
    <location>
        <begin position="126"/>
        <end position="145"/>
    </location>
</feature>
<evidence type="ECO:0000259" key="9">
    <source>
        <dbReference type="Pfam" id="PF03458"/>
    </source>
</evidence>
<reference evidence="11" key="1">
    <citation type="submission" date="2023-07" db="EMBL/GenBank/DDBJ databases">
        <title>Whole genome shotgun sequence of Streptomyces cacaoi subsp. asoensis NBRC 13813.</title>
        <authorList>
            <person name="Komaki H."/>
            <person name="Tamura T."/>
        </authorList>
    </citation>
    <scope>NUCLEOTIDE SEQUENCE [LARGE SCALE GENOMIC DNA]</scope>
    <source>
        <strain evidence="11">NBRC 13813</strain>
    </source>
</reference>
<evidence type="ECO:0000256" key="6">
    <source>
        <dbReference type="ARBA" id="ARBA00023136"/>
    </source>
</evidence>
<feature type="domain" description="Glycine transporter" evidence="9">
    <location>
        <begin position="16"/>
        <end position="87"/>
    </location>
</feature>
<comment type="caution">
    <text evidence="10">The sequence shown here is derived from an EMBL/GenBank/DDBJ whole genome shotgun (WGS) entry which is preliminary data.</text>
</comment>
<feature type="transmembrane region" description="Helical" evidence="8">
    <location>
        <begin position="95"/>
        <end position="114"/>
    </location>
</feature>
<proteinExistence type="inferred from homology"/>
<evidence type="ECO:0000256" key="4">
    <source>
        <dbReference type="ARBA" id="ARBA00022692"/>
    </source>
</evidence>
<comment type="similarity">
    <text evidence="2">Belongs to the UPF0126 family.</text>
</comment>
<dbReference type="EMBL" id="BNEB01000002">
    <property type="protein sequence ID" value="GHI60899.1"/>
    <property type="molecule type" value="Genomic_DNA"/>
</dbReference>
<comment type="subcellular location">
    <subcellularLocation>
        <location evidence="1">Cell membrane</location>
        <topology evidence="1">Multi-pass membrane protein</topology>
    </subcellularLocation>
</comment>
<keyword evidence="6 8" id="KW-0472">Membrane</keyword>
<dbReference type="Pfam" id="PF03458">
    <property type="entry name" value="Gly_transporter"/>
    <property type="match status" value="2"/>
</dbReference>
<dbReference type="PANTHER" id="PTHR30506:SF3">
    <property type="entry name" value="UPF0126 INNER MEMBRANE PROTEIN YADS-RELATED"/>
    <property type="match status" value="1"/>
</dbReference>
<evidence type="ECO:0000256" key="3">
    <source>
        <dbReference type="ARBA" id="ARBA00022475"/>
    </source>
</evidence>
<sequence length="251" mass="26187">MISEMHELAGAIQYPLDLAGIFAFAVHGALIATRKDFDFFGTLLLAESAGVGGGLFRDLVLRVEPVAFTDLGCATAPFLATLLVFFSSRAQSWKLGWHVADAGALGIFCVTGTVKALDHGLNSPASVAIGVTTAVGGGVACSVLAREIPSSLAWDRDLYVVPALLGSGLVILLHATSTLRVATAVAAGLLAFALRLSAVRLGWRTPRSALWRGAGAAPKTGTLPDGRREKSTLPSADARTAQHRQISSELR</sequence>
<accession>A0ABQ3RYH4</accession>
<evidence type="ECO:0000256" key="8">
    <source>
        <dbReference type="SAM" id="Phobius"/>
    </source>
</evidence>
<keyword evidence="3" id="KW-1003">Cell membrane</keyword>
<feature type="domain" description="Glycine transporter" evidence="9">
    <location>
        <begin position="99"/>
        <end position="174"/>
    </location>
</feature>
<keyword evidence="5 8" id="KW-1133">Transmembrane helix</keyword>
<name>A0ABQ3RYH4_9ACTN</name>